<organism evidence="2 3">
    <name type="scientific">Hoeflea halophila</name>
    <dbReference type="NCBI Taxonomy" id="714899"/>
    <lineage>
        <taxon>Bacteria</taxon>
        <taxon>Pseudomonadati</taxon>
        <taxon>Pseudomonadota</taxon>
        <taxon>Alphaproteobacteria</taxon>
        <taxon>Hyphomicrobiales</taxon>
        <taxon>Rhizobiaceae</taxon>
        <taxon>Hoeflea</taxon>
    </lineage>
</organism>
<dbReference type="AlphaFoldDB" id="A0A286IGG4"/>
<proteinExistence type="predicted"/>
<dbReference type="PANTHER" id="PTHR34227:SF1">
    <property type="entry name" value="DIMETHYL SULFOXIDE REDUCTASE CHAPERONE-RELATED"/>
    <property type="match status" value="1"/>
</dbReference>
<sequence length="201" mass="22452">MLNQQARSTNRVDETDQSRVNVYRLLARLLREPPDASLISILTQMTGDSSELGEAIADLSNAAAGTSLADARDEYEMLFIGLGRGMLTPFGSYYLTGFMHEKPLARLRNDMRPLGIARNHDVKDPEDHAAALMEMMAGLIDGTFGAIQPLTVQKRFFDSHVGSWTPHFFRDLETCSSARFFKPVGRMGRLFMAIEQAAFEM</sequence>
<evidence type="ECO:0000313" key="3">
    <source>
        <dbReference type="Proteomes" id="UP000219465"/>
    </source>
</evidence>
<dbReference type="InterPro" id="IPR036411">
    <property type="entry name" value="TorD-like_sf"/>
</dbReference>
<protein>
    <submittedName>
        <fullName evidence="2">TorA maturation chaperone TorD</fullName>
    </submittedName>
</protein>
<dbReference type="RefSeq" id="WP_244577937.1">
    <property type="nucleotide sequence ID" value="NZ_OCPC01000005.1"/>
</dbReference>
<dbReference type="PANTHER" id="PTHR34227">
    <property type="entry name" value="CHAPERONE PROTEIN YCDY"/>
    <property type="match status" value="1"/>
</dbReference>
<keyword evidence="3" id="KW-1185">Reference proteome</keyword>
<evidence type="ECO:0000256" key="1">
    <source>
        <dbReference type="ARBA" id="ARBA00023186"/>
    </source>
</evidence>
<reference evidence="3" key="1">
    <citation type="submission" date="2017-08" db="EMBL/GenBank/DDBJ databases">
        <authorList>
            <person name="Varghese N."/>
            <person name="Submissions S."/>
        </authorList>
    </citation>
    <scope>NUCLEOTIDE SEQUENCE [LARGE SCALE GENOMIC DNA]</scope>
    <source>
        <strain evidence="3">KCTC 23107</strain>
    </source>
</reference>
<accession>A0A286IGG4</accession>
<gene>
    <name evidence="2" type="ORF">SAMN05877838_3363</name>
</gene>
<dbReference type="InterPro" id="IPR020945">
    <property type="entry name" value="DMSO/NO3_reduct_chaperone"/>
</dbReference>
<keyword evidence="1" id="KW-0143">Chaperone</keyword>
<dbReference type="Gene3D" id="1.10.3480.10">
    <property type="entry name" value="TorD-like"/>
    <property type="match status" value="1"/>
</dbReference>
<evidence type="ECO:0000313" key="2">
    <source>
        <dbReference type="EMBL" id="SOE18439.1"/>
    </source>
</evidence>
<dbReference type="Pfam" id="PF02613">
    <property type="entry name" value="Nitrate_red_del"/>
    <property type="match status" value="1"/>
</dbReference>
<name>A0A286IGG4_9HYPH</name>
<dbReference type="InterPro" id="IPR050289">
    <property type="entry name" value="TorD/DmsD_chaperones"/>
</dbReference>
<dbReference type="EMBL" id="OCPC01000005">
    <property type="protein sequence ID" value="SOE18439.1"/>
    <property type="molecule type" value="Genomic_DNA"/>
</dbReference>
<dbReference type="SUPFAM" id="SSF89155">
    <property type="entry name" value="TorD-like"/>
    <property type="match status" value="1"/>
</dbReference>
<dbReference type="Proteomes" id="UP000219465">
    <property type="component" value="Unassembled WGS sequence"/>
</dbReference>